<dbReference type="GO" id="GO:0035591">
    <property type="term" value="F:signaling adaptor activity"/>
    <property type="evidence" value="ECO:0007669"/>
    <property type="project" value="TreeGrafter"/>
</dbReference>
<feature type="signal peptide" evidence="4">
    <location>
        <begin position="1"/>
        <end position="19"/>
    </location>
</feature>
<protein>
    <submittedName>
        <fullName evidence="6">Internalin-J</fullName>
    </submittedName>
</protein>
<evidence type="ECO:0000256" key="1">
    <source>
        <dbReference type="ARBA" id="ARBA00022614"/>
    </source>
</evidence>
<reference evidence="6 7" key="1">
    <citation type="submission" date="2018-06" db="EMBL/GenBank/DDBJ databases">
        <authorList>
            <consortium name="Pathogen Informatics"/>
            <person name="Doyle S."/>
        </authorList>
    </citation>
    <scope>NUCLEOTIDE SEQUENCE [LARGE SCALE GENOMIC DNA]</scope>
    <source>
        <strain evidence="6 7">NCTC11661</strain>
    </source>
</reference>
<dbReference type="Pfam" id="PF08309">
    <property type="entry name" value="LVIVD"/>
    <property type="match status" value="1"/>
</dbReference>
<dbReference type="EMBL" id="UFTJ01000003">
    <property type="protein sequence ID" value="SUV52379.1"/>
    <property type="molecule type" value="Genomic_DNA"/>
</dbReference>
<dbReference type="Gene3D" id="3.80.10.10">
    <property type="entry name" value="Ribonuclease Inhibitor"/>
    <property type="match status" value="2"/>
</dbReference>
<proteinExistence type="predicted"/>
<evidence type="ECO:0000256" key="2">
    <source>
        <dbReference type="ARBA" id="ARBA00022729"/>
    </source>
</evidence>
<gene>
    <name evidence="6" type="primary">inlJ_2</name>
    <name evidence="6" type="ORF">NCTC11661_01517</name>
</gene>
<name>A0A380ZUN2_9FLAO</name>
<evidence type="ECO:0000256" key="3">
    <source>
        <dbReference type="ARBA" id="ARBA00022737"/>
    </source>
</evidence>
<dbReference type="PANTHER" id="PTHR47566:SF1">
    <property type="entry name" value="PROTEIN NUD1"/>
    <property type="match status" value="1"/>
</dbReference>
<dbReference type="InterPro" id="IPR032675">
    <property type="entry name" value="LRR_dom_sf"/>
</dbReference>
<dbReference type="NCBIfam" id="TIGR04183">
    <property type="entry name" value="Por_Secre_tail"/>
    <property type="match status" value="1"/>
</dbReference>
<keyword evidence="1" id="KW-0433">Leucine-rich repeat</keyword>
<organism evidence="6 7">
    <name type="scientific">Bergeyella zoohelcum</name>
    <dbReference type="NCBI Taxonomy" id="1015"/>
    <lineage>
        <taxon>Bacteria</taxon>
        <taxon>Pseudomonadati</taxon>
        <taxon>Bacteroidota</taxon>
        <taxon>Flavobacteriia</taxon>
        <taxon>Flavobacteriales</taxon>
        <taxon>Weeksellaceae</taxon>
        <taxon>Bergeyella</taxon>
    </lineage>
</organism>
<keyword evidence="3" id="KW-0677">Repeat</keyword>
<sequence>MKRLLCFLGAVVFSATTYAQVGTNIVNIPDANFKNALIAKGVDTNSDNEISYGEAAVVTHLDVSDKQILNLTGIEAFTNLTFLNCGKNKLFSLDISNNTALTTLVCFANFISDLDVTNQLALTELICKDNKLTSLNVSNNTALTKLYSEKNKLTSLDVSNNTHLTELFVDDNLLTALDVSQNTALTSLRCRKNQLTSLNLGQNSALKYLFCSENQLTSLDVSNSPALESLICGDNLLTTIDVSNNPQLTVLSVEKNQLTDVNIGNNTLLQDLKCSHNNIQGLDITPNNQLKRLEITHNQLTLLNLANGNNIILKQMLAKNNPSLTCIQKDAGFTPLLPYPTPRGTWQKDPTASYSDNCNYPTASTQEVTSTHYLTAVSPMGDTLILKGDAKVEKVEIYSTAGQLVKVLLDHDRDVSALSKGVYFLKITTDKGVETIKVIK</sequence>
<dbReference type="Proteomes" id="UP000255515">
    <property type="component" value="Unassembled WGS sequence"/>
</dbReference>
<dbReference type="InterPro" id="IPR013211">
    <property type="entry name" value="LVIVD"/>
</dbReference>
<dbReference type="RefSeq" id="WP_002664759.1">
    <property type="nucleotide sequence ID" value="NZ_UFTJ01000003.1"/>
</dbReference>
<dbReference type="InterPro" id="IPR026444">
    <property type="entry name" value="Secre_tail"/>
</dbReference>
<dbReference type="InterPro" id="IPR052574">
    <property type="entry name" value="CDIRP"/>
</dbReference>
<dbReference type="AlphaFoldDB" id="A0A380ZUN2"/>
<feature type="chain" id="PRO_5016945893" evidence="4">
    <location>
        <begin position="20"/>
        <end position="440"/>
    </location>
</feature>
<evidence type="ECO:0000259" key="5">
    <source>
        <dbReference type="Pfam" id="PF18962"/>
    </source>
</evidence>
<dbReference type="SUPFAM" id="SSF52058">
    <property type="entry name" value="L domain-like"/>
    <property type="match status" value="1"/>
</dbReference>
<feature type="domain" description="Secretion system C-terminal sorting" evidence="5">
    <location>
        <begin position="380"/>
        <end position="439"/>
    </location>
</feature>
<keyword evidence="2 4" id="KW-0732">Signal</keyword>
<evidence type="ECO:0000256" key="4">
    <source>
        <dbReference type="SAM" id="SignalP"/>
    </source>
</evidence>
<evidence type="ECO:0000313" key="6">
    <source>
        <dbReference type="EMBL" id="SUV52379.1"/>
    </source>
</evidence>
<evidence type="ECO:0000313" key="7">
    <source>
        <dbReference type="Proteomes" id="UP000255515"/>
    </source>
</evidence>
<dbReference type="PANTHER" id="PTHR47566">
    <property type="match status" value="1"/>
</dbReference>
<dbReference type="Pfam" id="PF18962">
    <property type="entry name" value="Por_Secre_tail"/>
    <property type="match status" value="1"/>
</dbReference>
<accession>A0A380ZUN2</accession>